<dbReference type="CDD" id="cd03272">
    <property type="entry name" value="ABC_SMC3_euk"/>
    <property type="match status" value="1"/>
</dbReference>
<name>A0A0D1YVI9_9PEZI</name>
<evidence type="ECO:0000256" key="1">
    <source>
        <dbReference type="ARBA" id="ARBA00004123"/>
    </source>
</evidence>
<dbReference type="Gene3D" id="1.20.120.330">
    <property type="entry name" value="Nucleotidyltransferases domain 2"/>
    <property type="match status" value="1"/>
</dbReference>
<dbReference type="VEuPathDB" id="FungiDB:PV09_04455"/>
<comment type="similarity">
    <text evidence="2">Belongs to the SMC family. SMC3 subfamily.</text>
</comment>
<dbReference type="GO" id="GO:0051301">
    <property type="term" value="P:cell division"/>
    <property type="evidence" value="ECO:0007669"/>
    <property type="project" value="UniProtKB-KW"/>
</dbReference>
<keyword evidence="5 9" id="KW-0175">Coiled coil</keyword>
<dbReference type="AlphaFoldDB" id="A0A0D1YVI9"/>
<dbReference type="PIRSF" id="PIRSF005719">
    <property type="entry name" value="SMC"/>
    <property type="match status" value="1"/>
</dbReference>
<evidence type="ECO:0000256" key="9">
    <source>
        <dbReference type="SAM" id="Coils"/>
    </source>
</evidence>
<evidence type="ECO:0000259" key="10">
    <source>
        <dbReference type="SMART" id="SM00968"/>
    </source>
</evidence>
<evidence type="ECO:0000256" key="4">
    <source>
        <dbReference type="ARBA" id="ARBA00022776"/>
    </source>
</evidence>
<evidence type="ECO:0000256" key="8">
    <source>
        <dbReference type="PIRNR" id="PIRNR005719"/>
    </source>
</evidence>
<evidence type="ECO:0000256" key="3">
    <source>
        <dbReference type="ARBA" id="ARBA00022618"/>
    </source>
</evidence>
<keyword evidence="3" id="KW-0132">Cell division</keyword>
<dbReference type="InterPro" id="IPR027417">
    <property type="entry name" value="P-loop_NTPase"/>
</dbReference>
<dbReference type="PANTHER" id="PTHR43977">
    <property type="entry name" value="STRUCTURAL MAINTENANCE OF CHROMOSOMES PROTEIN 3"/>
    <property type="match status" value="1"/>
</dbReference>
<evidence type="ECO:0000256" key="2">
    <source>
        <dbReference type="ARBA" id="ARBA00005917"/>
    </source>
</evidence>
<dbReference type="SUPFAM" id="SSF52540">
    <property type="entry name" value="P-loop containing nucleoside triphosphate hydrolases"/>
    <property type="match status" value="2"/>
</dbReference>
<dbReference type="SMART" id="SM00968">
    <property type="entry name" value="SMC_hinge"/>
    <property type="match status" value="1"/>
</dbReference>
<dbReference type="InterPro" id="IPR003395">
    <property type="entry name" value="RecF/RecN/SMC_N"/>
</dbReference>
<organism evidence="11 12">
    <name type="scientific">Verruconis gallopava</name>
    <dbReference type="NCBI Taxonomy" id="253628"/>
    <lineage>
        <taxon>Eukaryota</taxon>
        <taxon>Fungi</taxon>
        <taxon>Dikarya</taxon>
        <taxon>Ascomycota</taxon>
        <taxon>Pezizomycotina</taxon>
        <taxon>Dothideomycetes</taxon>
        <taxon>Pleosporomycetidae</taxon>
        <taxon>Venturiales</taxon>
        <taxon>Sympoventuriaceae</taxon>
        <taxon>Verruconis</taxon>
    </lineage>
</organism>
<dbReference type="InterPro" id="IPR041741">
    <property type="entry name" value="SMC3_ABC_euk"/>
</dbReference>
<dbReference type="GO" id="GO:0005694">
    <property type="term" value="C:chromosome"/>
    <property type="evidence" value="ECO:0007669"/>
    <property type="project" value="InterPro"/>
</dbReference>
<dbReference type="Gene3D" id="3.40.50.300">
    <property type="entry name" value="P-loop containing nucleotide triphosphate hydrolases"/>
    <property type="match status" value="2"/>
</dbReference>
<reference evidence="11 12" key="1">
    <citation type="submission" date="2015-01" db="EMBL/GenBank/DDBJ databases">
        <title>The Genome Sequence of Ochroconis gallopava CBS43764.</title>
        <authorList>
            <consortium name="The Broad Institute Genomics Platform"/>
            <person name="Cuomo C."/>
            <person name="de Hoog S."/>
            <person name="Gorbushina A."/>
            <person name="Stielow B."/>
            <person name="Teixiera M."/>
            <person name="Abouelleil A."/>
            <person name="Chapman S.B."/>
            <person name="Priest M."/>
            <person name="Young S.K."/>
            <person name="Wortman J."/>
            <person name="Nusbaum C."/>
            <person name="Birren B."/>
        </authorList>
    </citation>
    <scope>NUCLEOTIDE SEQUENCE [LARGE SCALE GENOMIC DNA]</scope>
    <source>
        <strain evidence="11 12">CBS 43764</strain>
    </source>
</reference>
<protein>
    <recommendedName>
        <fullName evidence="8">Structural maintenance of chromosomes protein</fullName>
    </recommendedName>
</protein>
<proteinExistence type="inferred from homology"/>
<keyword evidence="7" id="KW-0131">Cell cycle</keyword>
<feature type="coiled-coil region" evidence="9">
    <location>
        <begin position="674"/>
        <end position="815"/>
    </location>
</feature>
<dbReference type="OrthoDB" id="431497at2759"/>
<evidence type="ECO:0000256" key="6">
    <source>
        <dbReference type="ARBA" id="ARBA00023242"/>
    </source>
</evidence>
<feature type="coiled-coil region" evidence="9">
    <location>
        <begin position="268"/>
        <end position="369"/>
    </location>
</feature>
<comment type="subcellular location">
    <subcellularLocation>
        <location evidence="1 8">Nucleus</location>
    </subcellularLocation>
</comment>
<dbReference type="RefSeq" id="XP_016214591.1">
    <property type="nucleotide sequence ID" value="XM_016357799.1"/>
</dbReference>
<feature type="coiled-coil region" evidence="9">
    <location>
        <begin position="414"/>
        <end position="504"/>
    </location>
</feature>
<dbReference type="Pfam" id="PF06470">
    <property type="entry name" value="SMC_hinge"/>
    <property type="match status" value="1"/>
</dbReference>
<keyword evidence="12" id="KW-1185">Reference proteome</keyword>
<dbReference type="Gene3D" id="1.10.287.1490">
    <property type="match status" value="1"/>
</dbReference>
<dbReference type="GeneID" id="27312428"/>
<dbReference type="GO" id="GO:0007059">
    <property type="term" value="P:chromosome segregation"/>
    <property type="evidence" value="ECO:0007669"/>
    <property type="project" value="UniProtKB-ARBA"/>
</dbReference>
<gene>
    <name evidence="11" type="ORF">PV09_04455</name>
</gene>
<accession>A0A0D1YVI9</accession>
<dbReference type="SUPFAM" id="SSF75553">
    <property type="entry name" value="Smc hinge domain"/>
    <property type="match status" value="1"/>
</dbReference>
<feature type="coiled-coil region" evidence="9">
    <location>
        <begin position="855"/>
        <end position="920"/>
    </location>
</feature>
<dbReference type="Gene3D" id="1.20.1060.20">
    <property type="match status" value="1"/>
</dbReference>
<dbReference type="GO" id="GO:0051276">
    <property type="term" value="P:chromosome organization"/>
    <property type="evidence" value="ECO:0007669"/>
    <property type="project" value="InterPro"/>
</dbReference>
<dbReference type="InterPro" id="IPR010935">
    <property type="entry name" value="SMC_hinge"/>
</dbReference>
<dbReference type="FunCoup" id="A0A0D1YVI9">
    <property type="interactions" value="1196"/>
</dbReference>
<dbReference type="GO" id="GO:0016887">
    <property type="term" value="F:ATP hydrolysis activity"/>
    <property type="evidence" value="ECO:0007669"/>
    <property type="project" value="InterPro"/>
</dbReference>
<dbReference type="Gene3D" id="3.30.70.1620">
    <property type="match status" value="1"/>
</dbReference>
<feature type="domain" description="SMC hinge" evidence="10">
    <location>
        <begin position="523"/>
        <end position="635"/>
    </location>
</feature>
<dbReference type="InterPro" id="IPR036277">
    <property type="entry name" value="SMC_hinge_sf"/>
</dbReference>
<dbReference type="GO" id="GO:0005634">
    <property type="term" value="C:nucleus"/>
    <property type="evidence" value="ECO:0007669"/>
    <property type="project" value="UniProtKB-SubCell"/>
</dbReference>
<dbReference type="STRING" id="253628.A0A0D1YVI9"/>
<evidence type="ECO:0000256" key="7">
    <source>
        <dbReference type="ARBA" id="ARBA00023306"/>
    </source>
</evidence>
<keyword evidence="4" id="KW-0498">Mitosis</keyword>
<evidence type="ECO:0000256" key="5">
    <source>
        <dbReference type="ARBA" id="ARBA00023054"/>
    </source>
</evidence>
<evidence type="ECO:0000313" key="12">
    <source>
        <dbReference type="Proteomes" id="UP000053259"/>
    </source>
</evidence>
<dbReference type="InParanoid" id="A0A0D1YVI9"/>
<dbReference type="FunFam" id="3.40.50.300:FF:000424">
    <property type="entry name" value="Structural maintenance of chromosomes 3"/>
    <property type="match status" value="1"/>
</dbReference>
<dbReference type="GO" id="GO:0005524">
    <property type="term" value="F:ATP binding"/>
    <property type="evidence" value="ECO:0007669"/>
    <property type="project" value="InterPro"/>
</dbReference>
<dbReference type="FunFam" id="3.40.50.300:FF:000370">
    <property type="entry name" value="Structural maintenance of chromosomes 3"/>
    <property type="match status" value="1"/>
</dbReference>
<keyword evidence="6 8" id="KW-0539">Nucleus</keyword>
<dbReference type="Proteomes" id="UP000053259">
    <property type="component" value="Unassembled WGS sequence"/>
</dbReference>
<dbReference type="HOGENOM" id="CLU_001042_5_0_1"/>
<sequence>MYIKQIIIQGFKSYKDQTSIEPFSPRNNVIVGRNGSGKSNFFAAVRFVLGDENWGTISQQDRSALLHEGSGSAVVTAYVEVIFDNSDDRFPTGKPELILRRTIGMKKDEYSIDRKSASRTDVVNLLESAGFSRSNPYYIVPQGRVTALTNMKDGERLNLLKDVAGTKVYEGRRAESLKIMEDTDHKRKRIDDLLGYINERLAQLEEEKAELLKYQELSKEVRCLEFTLFEREKQTITHKLEQIEARRTTGVESTDEDRETFIERQAEIDKLDDSIKQLLQDRDILLSERRQLDDERKDKVREKARVELEVRNLVQGQASAQRAKAQYESQLKSVQQDIKSKQQELNELLPTYNKQLAQEKEVLAQLESAQAGYDRLRAKQNRSQVFKSKQDRDRFLQAQIEEITLNFAKRKAIAMQIAEDIANTQKNIARLEAEIEELQNRLSNRGSDMESMSTELNQAKEELQKLQDERRELFREQDKVRKQLETARQNLSNAEFKLMKMTDRNTWDAIKYLRYLRDEEGMEGLYGTLGELFEVSDRFRTAVEVTAGQSLFHYVVDNEETASRVIQRLLKEKRGRVTCMPLNRLQAPQVNIPNSADAIHMVSKLNFDPRFEPAMQHVFGKTIICPTLQIASQYARSHSLSAITPDGDRADKKGALTGGFYDIRSSRIEAASEEARAREAVRSYEARNREIEKNLEIMNQRITKVDSERRKIENRMKLADDGYDPMRQELRSKINELQRERDTLERLQQQRESLEAEERKASEDQKAYETELQSPFQKALSPAEEQELQNLATTIQALRRELTILSTKRSETETRKLSLESELRENLRPRLDELNAQAFDTSGVMGVSGASDAFLKEQQRELKRIVKSVENIEKQIAEADASIEKFDAQLQQYEKRKAELENQQKQLAKAIEQRQAELTKNMNKKGSLTRQLQEVNKRIRDLGVLPDDAFDRYKRFDTEKIAKRLPKVREELKKFAHVNKKAFEQYTNFTRQREGLKERRKDLDASHESIQKLIDHLDMKKDEAIERTFRQVSKEFATVFERLVPAGKGRLVIQRKTDRQLRDPDDSEEEDLSKTVENYVGVGISVSFNSKHDDQQKIQQLSGGQKSLCALALVFAIQRCDPAPFYLFDEIDANLDAQYRTAVAQMIRELSVGEGGHGEGDAQEGAAQFICTTFRPEMVQVAEKCYGVTYTNKTSSIDVVSNEDAMAFVEGAISGR</sequence>
<evidence type="ECO:0000313" key="11">
    <source>
        <dbReference type="EMBL" id="KIW04722.1"/>
    </source>
</evidence>
<dbReference type="EMBL" id="KN847540">
    <property type="protein sequence ID" value="KIW04722.1"/>
    <property type="molecule type" value="Genomic_DNA"/>
</dbReference>
<dbReference type="InterPro" id="IPR024704">
    <property type="entry name" value="SMC"/>
</dbReference>
<dbReference type="Pfam" id="PF02463">
    <property type="entry name" value="SMC_N"/>
    <property type="match status" value="1"/>
</dbReference>